<dbReference type="SUPFAM" id="SSF81383">
    <property type="entry name" value="F-box domain"/>
    <property type="match status" value="1"/>
</dbReference>
<gene>
    <name evidence="4" type="ORF">Sradi_6795500</name>
</gene>
<reference evidence="4" key="1">
    <citation type="submission" date="2020-06" db="EMBL/GenBank/DDBJ databases">
        <authorList>
            <person name="Li T."/>
            <person name="Hu X."/>
            <person name="Zhang T."/>
            <person name="Song X."/>
            <person name="Zhang H."/>
            <person name="Dai N."/>
            <person name="Sheng W."/>
            <person name="Hou X."/>
            <person name="Wei L."/>
        </authorList>
    </citation>
    <scope>NUCLEOTIDE SEQUENCE</scope>
    <source>
        <strain evidence="4">G02</strain>
        <tissue evidence="4">Leaf</tissue>
    </source>
</reference>
<sequence length="336" mass="37423">MASDDEDESLAYFLESEVFAELSDQEQAAKKIRIEDREISDEDRLALRLSSSSLSSVGVEAEVETSLLPLKKSDTVIGNNSNDGRFTTERRPIPRRIDTGIFSQIPAELLYHILKFLSSEDLVSCSLVCGFLNFASSDESLSPRDQEDMTEFVRSCPSEFKEYYIQMQVAKRSQAPNPSLLPSRNMVEPLIVTSLIKVSMWKSSRGLADTVVMNHACSGESCTYYQIGDVFVCEKTGNVHGYLQIVGFPPFCVVCDDTCKEVIMDPTNELSVCTISGRCFDILLSPAEMEHDADQDQGGGTDKAEPFMGCGRFARAYLLGYNCEDEKELEATLRFC</sequence>
<dbReference type="PANTHER" id="PTHR46550">
    <property type="entry name" value="F-BOX ONLY PROTEIN 3"/>
    <property type="match status" value="1"/>
</dbReference>
<dbReference type="InterPro" id="IPR052121">
    <property type="entry name" value="F-box_SCF_Substrate_Recog"/>
</dbReference>
<comment type="caution">
    <text evidence="4">The sequence shown here is derived from an EMBL/GenBank/DDBJ whole genome shotgun (WGS) entry which is preliminary data.</text>
</comment>
<organism evidence="4">
    <name type="scientific">Sesamum radiatum</name>
    <name type="common">Black benniseed</name>
    <dbReference type="NCBI Taxonomy" id="300843"/>
    <lineage>
        <taxon>Eukaryota</taxon>
        <taxon>Viridiplantae</taxon>
        <taxon>Streptophyta</taxon>
        <taxon>Embryophyta</taxon>
        <taxon>Tracheophyta</taxon>
        <taxon>Spermatophyta</taxon>
        <taxon>Magnoliopsida</taxon>
        <taxon>eudicotyledons</taxon>
        <taxon>Gunneridae</taxon>
        <taxon>Pentapetalae</taxon>
        <taxon>asterids</taxon>
        <taxon>lamiids</taxon>
        <taxon>Lamiales</taxon>
        <taxon>Pedaliaceae</taxon>
        <taxon>Sesamum</taxon>
    </lineage>
</organism>
<keyword evidence="2" id="KW-0833">Ubl conjugation pathway</keyword>
<dbReference type="SMART" id="SM00256">
    <property type="entry name" value="FBOX"/>
    <property type="match status" value="1"/>
</dbReference>
<evidence type="ECO:0000256" key="2">
    <source>
        <dbReference type="ARBA" id="ARBA00022786"/>
    </source>
</evidence>
<reference evidence="4" key="2">
    <citation type="journal article" date="2024" name="Plant">
        <title>Genomic evolution and insights into agronomic trait innovations of Sesamum species.</title>
        <authorList>
            <person name="Miao H."/>
            <person name="Wang L."/>
            <person name="Qu L."/>
            <person name="Liu H."/>
            <person name="Sun Y."/>
            <person name="Le M."/>
            <person name="Wang Q."/>
            <person name="Wei S."/>
            <person name="Zheng Y."/>
            <person name="Lin W."/>
            <person name="Duan Y."/>
            <person name="Cao H."/>
            <person name="Xiong S."/>
            <person name="Wang X."/>
            <person name="Wei L."/>
            <person name="Li C."/>
            <person name="Ma Q."/>
            <person name="Ju M."/>
            <person name="Zhao R."/>
            <person name="Li G."/>
            <person name="Mu C."/>
            <person name="Tian Q."/>
            <person name="Mei H."/>
            <person name="Zhang T."/>
            <person name="Gao T."/>
            <person name="Zhang H."/>
        </authorList>
    </citation>
    <scope>NUCLEOTIDE SEQUENCE</scope>
    <source>
        <strain evidence="4">G02</strain>
    </source>
</reference>
<dbReference type="AlphaFoldDB" id="A0AAW2JS78"/>
<dbReference type="InterPro" id="IPR036047">
    <property type="entry name" value="F-box-like_dom_sf"/>
</dbReference>
<evidence type="ECO:0000256" key="1">
    <source>
        <dbReference type="ARBA" id="ARBA00004906"/>
    </source>
</evidence>
<dbReference type="EMBL" id="JACGWJ010000032">
    <property type="protein sequence ID" value="KAL0297434.1"/>
    <property type="molecule type" value="Genomic_DNA"/>
</dbReference>
<evidence type="ECO:0000313" key="4">
    <source>
        <dbReference type="EMBL" id="KAL0297434.1"/>
    </source>
</evidence>
<dbReference type="PROSITE" id="PS50181">
    <property type="entry name" value="FBOX"/>
    <property type="match status" value="1"/>
</dbReference>
<comment type="pathway">
    <text evidence="1">Protein modification; protein ubiquitination.</text>
</comment>
<evidence type="ECO:0000259" key="3">
    <source>
        <dbReference type="PROSITE" id="PS50181"/>
    </source>
</evidence>
<protein>
    <submittedName>
        <fullName evidence="4">F-box protein SKIP31</fullName>
    </submittedName>
</protein>
<dbReference type="Gene3D" id="1.20.1280.50">
    <property type="match status" value="1"/>
</dbReference>
<accession>A0AAW2JS78</accession>
<dbReference type="InterPro" id="IPR001810">
    <property type="entry name" value="F-box_dom"/>
</dbReference>
<dbReference type="Pfam" id="PF12937">
    <property type="entry name" value="F-box-like"/>
    <property type="match status" value="1"/>
</dbReference>
<proteinExistence type="predicted"/>
<dbReference type="PANTHER" id="PTHR46550:SF1">
    <property type="entry name" value="F-BOX PROTEIN 3"/>
    <property type="match status" value="1"/>
</dbReference>
<dbReference type="GO" id="GO:0005737">
    <property type="term" value="C:cytoplasm"/>
    <property type="evidence" value="ECO:0007669"/>
    <property type="project" value="TreeGrafter"/>
</dbReference>
<feature type="domain" description="F-box" evidence="3">
    <location>
        <begin position="99"/>
        <end position="129"/>
    </location>
</feature>
<name>A0AAW2JS78_SESRA</name>